<keyword evidence="2" id="KW-1133">Transmembrane helix</keyword>
<feature type="region of interest" description="Disordered" evidence="1">
    <location>
        <begin position="51"/>
        <end position="75"/>
    </location>
</feature>
<dbReference type="AlphaFoldDB" id="A0A7X5RK83"/>
<keyword evidence="4" id="KW-1185">Reference proteome</keyword>
<evidence type="ECO:0000313" key="3">
    <source>
        <dbReference type="EMBL" id="NDV90632.1"/>
    </source>
</evidence>
<feature type="compositionally biased region" description="Basic and acidic residues" evidence="1">
    <location>
        <begin position="23"/>
        <end position="33"/>
    </location>
</feature>
<feature type="transmembrane region" description="Helical" evidence="2">
    <location>
        <begin position="94"/>
        <end position="111"/>
    </location>
</feature>
<name>A0A7X5RK83_9ALTE</name>
<feature type="region of interest" description="Disordered" evidence="1">
    <location>
        <begin position="1"/>
        <end position="33"/>
    </location>
</feature>
<accession>A0A7X5RK83</accession>
<evidence type="ECO:0000313" key="4">
    <source>
        <dbReference type="Proteomes" id="UP000470213"/>
    </source>
</evidence>
<organism evidence="3 4">
    <name type="scientific">Alteromonas profundi</name>
    <dbReference type="NCBI Taxonomy" id="2696062"/>
    <lineage>
        <taxon>Bacteria</taxon>
        <taxon>Pseudomonadati</taxon>
        <taxon>Pseudomonadota</taxon>
        <taxon>Gammaproteobacteria</taxon>
        <taxon>Alteromonadales</taxon>
        <taxon>Alteromonadaceae</taxon>
        <taxon>Alteromonas/Salinimonas group</taxon>
        <taxon>Alteromonas</taxon>
    </lineage>
</organism>
<proteinExistence type="predicted"/>
<evidence type="ECO:0000256" key="2">
    <source>
        <dbReference type="SAM" id="Phobius"/>
    </source>
</evidence>
<keyword evidence="2" id="KW-0472">Membrane</keyword>
<keyword evidence="2" id="KW-0812">Transmembrane</keyword>
<comment type="caution">
    <text evidence="3">The sequence shown here is derived from an EMBL/GenBank/DDBJ whole genome shotgun (WGS) entry which is preliminary data.</text>
</comment>
<gene>
    <name evidence="3" type="ORF">GTH32_05400</name>
</gene>
<dbReference type="Proteomes" id="UP000470213">
    <property type="component" value="Unassembled WGS sequence"/>
</dbReference>
<feature type="compositionally biased region" description="Low complexity" evidence="1">
    <location>
        <begin position="1"/>
        <end position="19"/>
    </location>
</feature>
<feature type="compositionally biased region" description="Polar residues" evidence="1">
    <location>
        <begin position="59"/>
        <end position="68"/>
    </location>
</feature>
<dbReference type="EMBL" id="JAAAWN010000005">
    <property type="protein sequence ID" value="NDV90632.1"/>
    <property type="molecule type" value="Genomic_DNA"/>
</dbReference>
<dbReference type="RefSeq" id="WP_163084217.1">
    <property type="nucleotide sequence ID" value="NZ_JAAAWN010000005.1"/>
</dbReference>
<protein>
    <submittedName>
        <fullName evidence="3">DUF883 domain-containing protein</fullName>
    </submittedName>
</protein>
<evidence type="ECO:0000256" key="1">
    <source>
        <dbReference type="SAM" id="MobiDB-lite"/>
    </source>
</evidence>
<sequence>MATTQRTTQGATQSASQATDKSNSVKEPSHPVTDQLKETLHSSVDKLANSAGVAEENIRSTATKSADNMSERRKLAEQKWEASKIRKYAIENPVATAGMAFAAGMLVSSLFRKK</sequence>
<reference evidence="3 4" key="1">
    <citation type="submission" date="2020-01" db="EMBL/GenBank/DDBJ databases">
        <authorList>
            <person name="Chen J."/>
            <person name="Zhu S."/>
            <person name="Yang J."/>
        </authorList>
    </citation>
    <scope>NUCLEOTIDE SEQUENCE [LARGE SCALE GENOMIC DNA]</scope>
    <source>
        <strain evidence="3 4">345S023</strain>
    </source>
</reference>